<dbReference type="InterPro" id="IPR002104">
    <property type="entry name" value="Integrase_catalytic"/>
</dbReference>
<dbReference type="NCBIfam" id="NF040693">
    <property type="entry name" value="recomb_GmtY"/>
    <property type="match status" value="1"/>
</dbReference>
<dbReference type="PROSITE" id="PS51898">
    <property type="entry name" value="TYR_RECOMBINASE"/>
    <property type="match status" value="1"/>
</dbReference>
<dbReference type="Proteomes" id="UP000185841">
    <property type="component" value="Unassembled WGS sequence"/>
</dbReference>
<evidence type="ECO:0000259" key="4">
    <source>
        <dbReference type="PROSITE" id="PS51898"/>
    </source>
</evidence>
<dbReference type="CDD" id="cd00397">
    <property type="entry name" value="DNA_BRE_C"/>
    <property type="match status" value="1"/>
</dbReference>
<accession>A0A1N6PUR9</accession>
<dbReference type="InterPro" id="IPR013762">
    <property type="entry name" value="Integrase-like_cat_sf"/>
</dbReference>
<dbReference type="RefSeq" id="WP_076424628.1">
    <property type="nucleotide sequence ID" value="NZ_FTMP01000002.1"/>
</dbReference>
<organism evidence="5 6">
    <name type="scientific">Aquipseudomonas alcaligenes</name>
    <name type="common">Pseudomonas alcaligenes</name>
    <dbReference type="NCBI Taxonomy" id="43263"/>
    <lineage>
        <taxon>Bacteria</taxon>
        <taxon>Pseudomonadati</taxon>
        <taxon>Pseudomonadota</taxon>
        <taxon>Gammaproteobacteria</taxon>
        <taxon>Pseudomonadales</taxon>
        <taxon>Pseudomonadaceae</taxon>
        <taxon>Aquipseudomonas</taxon>
    </lineage>
</organism>
<evidence type="ECO:0000256" key="2">
    <source>
        <dbReference type="ARBA" id="ARBA00022908"/>
    </source>
</evidence>
<evidence type="ECO:0000313" key="5">
    <source>
        <dbReference type="EMBL" id="SIQ08062.1"/>
    </source>
</evidence>
<dbReference type="EMBL" id="FTMP01000002">
    <property type="protein sequence ID" value="SIQ08062.1"/>
    <property type="molecule type" value="Genomic_DNA"/>
</dbReference>
<dbReference type="PANTHER" id="PTHR30349">
    <property type="entry name" value="PHAGE INTEGRASE-RELATED"/>
    <property type="match status" value="1"/>
</dbReference>
<evidence type="ECO:0000256" key="1">
    <source>
        <dbReference type="ARBA" id="ARBA00022829"/>
    </source>
</evidence>
<protein>
    <submittedName>
        <fullName evidence="5">Phage integrase family protein</fullName>
    </submittedName>
</protein>
<dbReference type="GO" id="GO:0015074">
    <property type="term" value="P:DNA integration"/>
    <property type="evidence" value="ECO:0007669"/>
    <property type="project" value="UniProtKB-KW"/>
</dbReference>
<evidence type="ECO:0000256" key="3">
    <source>
        <dbReference type="ARBA" id="ARBA00023172"/>
    </source>
</evidence>
<name>A0A1N6PUR9_AQUAC</name>
<feature type="domain" description="Tyr recombinase" evidence="4">
    <location>
        <begin position="194"/>
        <end position="442"/>
    </location>
</feature>
<dbReference type="GO" id="GO:0003677">
    <property type="term" value="F:DNA binding"/>
    <property type="evidence" value="ECO:0007669"/>
    <property type="project" value="InterPro"/>
</dbReference>
<proteinExistence type="predicted"/>
<dbReference type="AlphaFoldDB" id="A0A1N6PUR9"/>
<keyword evidence="1" id="KW-0159">Chromosome partition</keyword>
<dbReference type="SUPFAM" id="SSF56349">
    <property type="entry name" value="DNA breaking-rejoining enzymes"/>
    <property type="match status" value="1"/>
</dbReference>
<sequence length="463" mass="53029">MLFKTVFESSHREFRTFVAGTTGVKPLLPVIVTEHGVLDQFARYMHQRRHMSRSWQDSATFAVQLLLEYMVANHGFYDTPKALFTEFSDALYAGTVSGGCDPSGLWWQPRHPQDAGKLIGLITQFTDWLAIVNEDHSLQLNPWRQATRHEERLNWAAYSHRRDNAFLSHLWRSAPQTNQSRAVSSRTMPVERQGAAKAFPEEHFESLVSEGFRRRARDSCGSTDLRNVLITFLMYYGGLRLSEALSLFSDDVSVEAGKVIVRVHHPENGLAPDGKSNRAAYLQSRYGLQPRNRLVKAADPLFLGWKNCLITDPHRLCFEVFFYPEKAEQDFARMWRDYHLKGQRVKPMAGEEHPYAFTNKDGKPYSHRMFRKAHKRAVERIGLVDEKILGTTPHGHRHAYGQRLARHGGTPLLIKNAMHHVSILSSQVYTQPSAAQIRQGFLDMESRLRHQSADKALDSHTKN</sequence>
<dbReference type="Pfam" id="PF00589">
    <property type="entry name" value="Phage_integrase"/>
    <property type="match status" value="1"/>
</dbReference>
<keyword evidence="3" id="KW-0233">DNA recombination</keyword>
<dbReference type="GO" id="GO:0006310">
    <property type="term" value="P:DNA recombination"/>
    <property type="evidence" value="ECO:0007669"/>
    <property type="project" value="UniProtKB-KW"/>
</dbReference>
<dbReference type="InterPro" id="IPR011010">
    <property type="entry name" value="DNA_brk_join_enz"/>
</dbReference>
<dbReference type="InterPro" id="IPR050090">
    <property type="entry name" value="Tyrosine_recombinase_XerCD"/>
</dbReference>
<dbReference type="PANTHER" id="PTHR30349:SF81">
    <property type="entry name" value="TYROSINE RECOMBINASE XERC"/>
    <property type="match status" value="1"/>
</dbReference>
<gene>
    <name evidence="5" type="ORF">SAMN05878282_1027</name>
</gene>
<dbReference type="GO" id="GO:0007059">
    <property type="term" value="P:chromosome segregation"/>
    <property type="evidence" value="ECO:0007669"/>
    <property type="project" value="UniProtKB-KW"/>
</dbReference>
<evidence type="ECO:0000313" key="6">
    <source>
        <dbReference type="Proteomes" id="UP000185841"/>
    </source>
</evidence>
<reference evidence="5 6" key="1">
    <citation type="submission" date="2017-01" db="EMBL/GenBank/DDBJ databases">
        <authorList>
            <person name="Mah S.A."/>
            <person name="Swanson W.J."/>
            <person name="Moy G.W."/>
            <person name="Vacquier V.D."/>
        </authorList>
    </citation>
    <scope>NUCLEOTIDE SEQUENCE [LARGE SCALE GENOMIC DNA]</scope>
    <source>
        <strain evidence="5 6">RU36E</strain>
    </source>
</reference>
<keyword evidence="2" id="KW-0229">DNA integration</keyword>
<dbReference type="Gene3D" id="1.10.443.10">
    <property type="entry name" value="Intergrase catalytic core"/>
    <property type="match status" value="1"/>
</dbReference>